<organism evidence="7 8">
    <name type="scientific">Prymnesium parvum</name>
    <name type="common">Toxic golden alga</name>
    <dbReference type="NCBI Taxonomy" id="97485"/>
    <lineage>
        <taxon>Eukaryota</taxon>
        <taxon>Haptista</taxon>
        <taxon>Haptophyta</taxon>
        <taxon>Prymnesiophyceae</taxon>
        <taxon>Prymnesiales</taxon>
        <taxon>Prymnesiaceae</taxon>
        <taxon>Prymnesium</taxon>
    </lineage>
</organism>
<feature type="transmembrane region" description="Helical" evidence="5">
    <location>
        <begin position="48"/>
        <end position="67"/>
    </location>
</feature>
<evidence type="ECO:0000256" key="3">
    <source>
        <dbReference type="ARBA" id="ARBA00022833"/>
    </source>
</evidence>
<evidence type="ECO:0000313" key="8">
    <source>
        <dbReference type="Proteomes" id="UP001515480"/>
    </source>
</evidence>
<sequence>MYFFCYAGSWRSAVISICLTLLCHTELQSLKLFWQSSRSRHQRARDQLLLVCIVSVAALALATFLWLRRAQVQQWWQRFVAEILPQDDTDQHVRLSSQEVETLMGRLHALPIEPWRSAESLTSRELRQKLERFGLCAQLERREAVAAIEERTDTVCAVCQEEFCDGDPLRCLQQCRHSYHVECIDKWVCVETGKGRLPKCPLCNSSL</sequence>
<dbReference type="AlphaFoldDB" id="A0AB34JF04"/>
<evidence type="ECO:0000256" key="5">
    <source>
        <dbReference type="SAM" id="Phobius"/>
    </source>
</evidence>
<dbReference type="InterPro" id="IPR001841">
    <property type="entry name" value="Znf_RING"/>
</dbReference>
<dbReference type="Pfam" id="PF13639">
    <property type="entry name" value="zf-RING_2"/>
    <property type="match status" value="1"/>
</dbReference>
<dbReference type="InterPro" id="IPR013083">
    <property type="entry name" value="Znf_RING/FYVE/PHD"/>
</dbReference>
<dbReference type="SUPFAM" id="SSF57850">
    <property type="entry name" value="RING/U-box"/>
    <property type="match status" value="1"/>
</dbReference>
<evidence type="ECO:0000313" key="7">
    <source>
        <dbReference type="EMBL" id="KAL1519352.1"/>
    </source>
</evidence>
<evidence type="ECO:0000256" key="4">
    <source>
        <dbReference type="PROSITE-ProRule" id="PRU00175"/>
    </source>
</evidence>
<dbReference type="PROSITE" id="PS50089">
    <property type="entry name" value="ZF_RING_2"/>
    <property type="match status" value="1"/>
</dbReference>
<keyword evidence="1" id="KW-0479">Metal-binding</keyword>
<feature type="domain" description="RING-type" evidence="6">
    <location>
        <begin position="156"/>
        <end position="204"/>
    </location>
</feature>
<keyword evidence="3" id="KW-0862">Zinc</keyword>
<keyword evidence="2 4" id="KW-0863">Zinc-finger</keyword>
<keyword evidence="5" id="KW-0812">Transmembrane</keyword>
<evidence type="ECO:0000256" key="1">
    <source>
        <dbReference type="ARBA" id="ARBA00022723"/>
    </source>
</evidence>
<dbReference type="PANTHER" id="PTHR45798:SF97">
    <property type="entry name" value="ALCOHOL-SENSITIVE RING FINGER PROTEIN 1"/>
    <property type="match status" value="1"/>
</dbReference>
<dbReference type="SMART" id="SM00184">
    <property type="entry name" value="RING"/>
    <property type="match status" value="1"/>
</dbReference>
<dbReference type="GO" id="GO:0008270">
    <property type="term" value="F:zinc ion binding"/>
    <property type="evidence" value="ECO:0007669"/>
    <property type="project" value="UniProtKB-KW"/>
</dbReference>
<dbReference type="EMBL" id="JBGBPQ010000009">
    <property type="protein sequence ID" value="KAL1519352.1"/>
    <property type="molecule type" value="Genomic_DNA"/>
</dbReference>
<name>A0AB34JF04_PRYPA</name>
<comment type="caution">
    <text evidence="7">The sequence shown here is derived from an EMBL/GenBank/DDBJ whole genome shotgun (WGS) entry which is preliminary data.</text>
</comment>
<protein>
    <recommendedName>
        <fullName evidence="6">RING-type domain-containing protein</fullName>
    </recommendedName>
</protein>
<accession>A0AB34JF04</accession>
<keyword evidence="5" id="KW-1133">Transmembrane helix</keyword>
<proteinExistence type="predicted"/>
<evidence type="ECO:0000256" key="2">
    <source>
        <dbReference type="ARBA" id="ARBA00022771"/>
    </source>
</evidence>
<keyword evidence="8" id="KW-1185">Reference proteome</keyword>
<dbReference type="Gene3D" id="3.30.40.10">
    <property type="entry name" value="Zinc/RING finger domain, C3HC4 (zinc finger)"/>
    <property type="match status" value="1"/>
</dbReference>
<keyword evidence="5" id="KW-0472">Membrane</keyword>
<reference evidence="7 8" key="1">
    <citation type="journal article" date="2024" name="Science">
        <title>Giant polyketide synthase enzymes in the biosynthesis of giant marine polyether toxins.</title>
        <authorList>
            <person name="Fallon T.R."/>
            <person name="Shende V.V."/>
            <person name="Wierzbicki I.H."/>
            <person name="Pendleton A.L."/>
            <person name="Watervoot N.F."/>
            <person name="Auber R.P."/>
            <person name="Gonzalez D.J."/>
            <person name="Wisecaver J.H."/>
            <person name="Moore B.S."/>
        </authorList>
    </citation>
    <scope>NUCLEOTIDE SEQUENCE [LARGE SCALE GENOMIC DNA]</scope>
    <source>
        <strain evidence="7 8">12B1</strain>
    </source>
</reference>
<dbReference type="Proteomes" id="UP001515480">
    <property type="component" value="Unassembled WGS sequence"/>
</dbReference>
<evidence type="ECO:0000259" key="6">
    <source>
        <dbReference type="PROSITE" id="PS50089"/>
    </source>
</evidence>
<dbReference type="PANTHER" id="PTHR45798">
    <property type="entry name" value="RING-H2 FINGER PROTEIN ATL61-RELATED-RELATED"/>
    <property type="match status" value="1"/>
</dbReference>
<gene>
    <name evidence="7" type="ORF">AB1Y20_022878</name>
</gene>
<dbReference type="InterPro" id="IPR052788">
    <property type="entry name" value="RING-type_E3_ligase_ATL"/>
</dbReference>